<name>A0A1T4YA38_9BACT</name>
<dbReference type="GO" id="GO:0071949">
    <property type="term" value="F:FAD binding"/>
    <property type="evidence" value="ECO:0007669"/>
    <property type="project" value="InterPro"/>
</dbReference>
<gene>
    <name evidence="2" type="ORF">SAMN02745704_02900</name>
</gene>
<dbReference type="Proteomes" id="UP000190027">
    <property type="component" value="Unassembled WGS sequence"/>
</dbReference>
<keyword evidence="3" id="KW-1185">Reference proteome</keyword>
<dbReference type="PRINTS" id="PR00420">
    <property type="entry name" value="RNGMNOXGNASE"/>
</dbReference>
<dbReference type="EMBL" id="FUYC01000041">
    <property type="protein sequence ID" value="SKA98161.1"/>
    <property type="molecule type" value="Genomic_DNA"/>
</dbReference>
<dbReference type="RefSeq" id="WP_159447262.1">
    <property type="nucleotide sequence ID" value="NZ_FUYC01000041.1"/>
</dbReference>
<organism evidence="2 3">
    <name type="scientific">Paucidesulfovibrio gracilis DSM 16080</name>
    <dbReference type="NCBI Taxonomy" id="1121449"/>
    <lineage>
        <taxon>Bacteria</taxon>
        <taxon>Pseudomonadati</taxon>
        <taxon>Thermodesulfobacteriota</taxon>
        <taxon>Desulfovibrionia</taxon>
        <taxon>Desulfovibrionales</taxon>
        <taxon>Desulfovibrionaceae</taxon>
        <taxon>Paucidesulfovibrio</taxon>
    </lineage>
</organism>
<dbReference type="InterPro" id="IPR050407">
    <property type="entry name" value="Geranylgeranyl_reductase"/>
</dbReference>
<dbReference type="PANTHER" id="PTHR42685">
    <property type="entry name" value="GERANYLGERANYL DIPHOSPHATE REDUCTASE"/>
    <property type="match status" value="1"/>
</dbReference>
<feature type="domain" description="FAD-binding" evidence="1">
    <location>
        <begin position="11"/>
        <end position="318"/>
    </location>
</feature>
<dbReference type="NCBIfam" id="TIGR02032">
    <property type="entry name" value="GG-red-SF"/>
    <property type="match status" value="1"/>
</dbReference>
<dbReference type="InterPro" id="IPR011777">
    <property type="entry name" value="Geranylgeranyl_Rdtase_fam"/>
</dbReference>
<evidence type="ECO:0000313" key="3">
    <source>
        <dbReference type="Proteomes" id="UP000190027"/>
    </source>
</evidence>
<dbReference type="SUPFAM" id="SSF51905">
    <property type="entry name" value="FAD/NAD(P)-binding domain"/>
    <property type="match status" value="1"/>
</dbReference>
<evidence type="ECO:0000259" key="1">
    <source>
        <dbReference type="Pfam" id="PF01494"/>
    </source>
</evidence>
<dbReference type="Gene3D" id="3.50.50.60">
    <property type="entry name" value="FAD/NAD(P)-binding domain"/>
    <property type="match status" value="1"/>
</dbReference>
<evidence type="ECO:0000313" key="2">
    <source>
        <dbReference type="EMBL" id="SKA98161.1"/>
    </source>
</evidence>
<dbReference type="OrthoDB" id="9799983at2"/>
<dbReference type="AlphaFoldDB" id="A0A1T4YA38"/>
<protein>
    <submittedName>
        <fullName evidence="2">Geranylgeranyl reductase family</fullName>
    </submittedName>
</protein>
<dbReference type="PANTHER" id="PTHR42685:SF22">
    <property type="entry name" value="CONDITIONED MEDIUM FACTOR RECEPTOR 1"/>
    <property type="match status" value="1"/>
</dbReference>
<proteinExistence type="predicted"/>
<reference evidence="2 3" key="1">
    <citation type="submission" date="2017-02" db="EMBL/GenBank/DDBJ databases">
        <authorList>
            <person name="Peterson S.W."/>
        </authorList>
    </citation>
    <scope>NUCLEOTIDE SEQUENCE [LARGE SCALE GENOMIC DNA]</scope>
    <source>
        <strain evidence="2 3">DSM 16080</strain>
    </source>
</reference>
<dbReference type="InterPro" id="IPR036188">
    <property type="entry name" value="FAD/NAD-bd_sf"/>
</dbReference>
<dbReference type="GO" id="GO:0016628">
    <property type="term" value="F:oxidoreductase activity, acting on the CH-CH group of donors, NAD or NADP as acceptor"/>
    <property type="evidence" value="ECO:0007669"/>
    <property type="project" value="InterPro"/>
</dbReference>
<dbReference type="STRING" id="1121449.SAMN02745704_02900"/>
<dbReference type="InterPro" id="IPR002938">
    <property type="entry name" value="FAD-bd"/>
</dbReference>
<accession>A0A1T4YA38</accession>
<sequence length="389" mass="43253">MSDARFSSKAYQVLVVGAGPCGCAAAFTLTRAGVDVGLLDRAPFPRPKLCGGLLTAKTVQALEHIFQCDVGELAQADVLEARSRTYRILHRKHVLCSGQTRDPFLLARREPLDALLLERAVNAGVSLLQGRVLQCTPARGEVATAEGEVLRAEYLIGADGANSRLRRALKHDKQQWHANLADTVEIRPPRKILPEPLASQDHPSLHLGYTKDGYGWVFPNREHMVLGMCGLRSQTSLIDGFRAMLRSLRLDPDRHAPFRGHPLPYGNWLAAPCRDRLLLAGDAAGFVEPTLGEGIFYALYTGHHAALSVLDQLHGRGKADEQYKRRLERDVLPELRGSLRLRRTLRTAVSLLGYAPMRPLFSVGGHRLGDMVHGRRSYQLLRPKIWQWN</sequence>
<dbReference type="Pfam" id="PF01494">
    <property type="entry name" value="FAD_binding_3"/>
    <property type="match status" value="1"/>
</dbReference>